<evidence type="ECO:0000313" key="5">
    <source>
        <dbReference type="Proteomes" id="UP000194464"/>
    </source>
</evidence>
<dbReference type="InterPro" id="IPR017871">
    <property type="entry name" value="ABC_transporter-like_CS"/>
</dbReference>
<dbReference type="InterPro" id="IPR003439">
    <property type="entry name" value="ABC_transporter-like_ATP-bd"/>
</dbReference>
<evidence type="ECO:0000256" key="1">
    <source>
        <dbReference type="ARBA" id="ARBA00022741"/>
    </source>
</evidence>
<accession>A0ABY1RG41</accession>
<evidence type="ECO:0000256" key="2">
    <source>
        <dbReference type="ARBA" id="ARBA00022840"/>
    </source>
</evidence>
<dbReference type="Pfam" id="PF00005">
    <property type="entry name" value="ABC_tran"/>
    <property type="match status" value="1"/>
</dbReference>
<dbReference type="CDD" id="cd03214">
    <property type="entry name" value="ABC_Iron-Siderophores_B12_Hemin"/>
    <property type="match status" value="1"/>
</dbReference>
<dbReference type="PROSITE" id="PS50893">
    <property type="entry name" value="ABC_TRANSPORTER_2"/>
    <property type="match status" value="1"/>
</dbReference>
<dbReference type="GO" id="GO:0005524">
    <property type="term" value="F:ATP binding"/>
    <property type="evidence" value="ECO:0007669"/>
    <property type="project" value="UniProtKB-KW"/>
</dbReference>
<dbReference type="SMART" id="SM00382">
    <property type="entry name" value="AAA"/>
    <property type="match status" value="1"/>
</dbReference>
<feature type="domain" description="ABC transporter" evidence="3">
    <location>
        <begin position="4"/>
        <end position="238"/>
    </location>
</feature>
<proteinExistence type="predicted"/>
<keyword evidence="1" id="KW-0547">Nucleotide-binding</keyword>
<reference evidence="4 5" key="1">
    <citation type="submission" date="2017-04" db="EMBL/GenBank/DDBJ databases">
        <authorList>
            <person name="Varghese N."/>
            <person name="Submissions S."/>
        </authorList>
    </citation>
    <scope>NUCLEOTIDE SEQUENCE [LARGE SCALE GENOMIC DNA]</scope>
    <source>
        <strain evidence="4 5">VKM Ac-1784</strain>
    </source>
</reference>
<dbReference type="PANTHER" id="PTHR42794:SF2">
    <property type="entry name" value="ABC TRANSPORTER ATP-BINDING PROTEIN"/>
    <property type="match status" value="1"/>
</dbReference>
<dbReference type="PROSITE" id="PS00211">
    <property type="entry name" value="ABC_TRANSPORTER_1"/>
    <property type="match status" value="1"/>
</dbReference>
<protein>
    <submittedName>
        <fullName evidence="4">Iron complex transport system ATP-binding protein</fullName>
    </submittedName>
</protein>
<dbReference type="InterPro" id="IPR003593">
    <property type="entry name" value="AAA+_ATPase"/>
</dbReference>
<keyword evidence="5" id="KW-1185">Reference proteome</keyword>
<dbReference type="SUPFAM" id="SSF52540">
    <property type="entry name" value="P-loop containing nucleoside triphosphate hydrolases"/>
    <property type="match status" value="1"/>
</dbReference>
<dbReference type="Proteomes" id="UP000194464">
    <property type="component" value="Unassembled WGS sequence"/>
</dbReference>
<name>A0ABY1RG41_9MICO</name>
<dbReference type="PANTHER" id="PTHR42794">
    <property type="entry name" value="HEMIN IMPORT ATP-BINDING PROTEIN HMUV"/>
    <property type="match status" value="1"/>
</dbReference>
<dbReference type="InterPro" id="IPR027417">
    <property type="entry name" value="P-loop_NTPase"/>
</dbReference>
<comment type="caution">
    <text evidence="4">The sequence shown here is derived from an EMBL/GenBank/DDBJ whole genome shotgun (WGS) entry which is preliminary data.</text>
</comment>
<dbReference type="EMBL" id="FXWJ01000003">
    <property type="protein sequence ID" value="SMQ71210.1"/>
    <property type="molecule type" value="Genomic_DNA"/>
</dbReference>
<evidence type="ECO:0000313" key="4">
    <source>
        <dbReference type="EMBL" id="SMQ71210.1"/>
    </source>
</evidence>
<dbReference type="Gene3D" id="3.40.50.300">
    <property type="entry name" value="P-loop containing nucleotide triphosphate hydrolases"/>
    <property type="match status" value="1"/>
</dbReference>
<gene>
    <name evidence="4" type="ORF">SAMN06295909_2489</name>
</gene>
<evidence type="ECO:0000259" key="3">
    <source>
        <dbReference type="PROSITE" id="PS50893"/>
    </source>
</evidence>
<dbReference type="RefSeq" id="WP_086474249.1">
    <property type="nucleotide sequence ID" value="NZ_FXWJ01000003.1"/>
</dbReference>
<sequence>MSAITVRSLAVTFGRLEVLHDIDVDVPAGKFTALVGRNGSGKSTLLGAFAGGTGKTRGTIRVGTEDLLALRPAERARRIGVLPQDALSGVELTVAEVVELGLPSERSRVLAGRDRRDARAAVDRALLSVGALGLAERSLSALSGGERQRVLLARAVVGDPDVLVLDEPTNHLDPGHQFDVLSLASSSGATVIAALHTLDLAIQFADHLVVLDAGTIVSAGPPTEALTEEVLTSIFGVRGAYLPAARGRRPHLTLDQLDPGRAVMISDR</sequence>
<keyword evidence="2 4" id="KW-0067">ATP-binding</keyword>
<organism evidence="4 5">
    <name type="scientific">Plantibacter elymi</name>
    <name type="common">nom. nud.</name>
    <dbReference type="NCBI Taxonomy" id="199708"/>
    <lineage>
        <taxon>Bacteria</taxon>
        <taxon>Bacillati</taxon>
        <taxon>Actinomycetota</taxon>
        <taxon>Actinomycetes</taxon>
        <taxon>Micrococcales</taxon>
        <taxon>Microbacteriaceae</taxon>
        <taxon>Plantibacter</taxon>
    </lineage>
</organism>